<keyword evidence="5 6" id="KW-0472">Membrane</keyword>
<feature type="transmembrane region" description="Helical" evidence="6">
    <location>
        <begin position="108"/>
        <end position="125"/>
    </location>
</feature>
<evidence type="ECO:0000256" key="6">
    <source>
        <dbReference type="SAM" id="Phobius"/>
    </source>
</evidence>
<name>A0A091EJ51_FUKDA</name>
<keyword evidence="9" id="KW-1185">Reference proteome</keyword>
<dbReference type="GO" id="GO:0012505">
    <property type="term" value="C:endomembrane system"/>
    <property type="evidence" value="ECO:0007669"/>
    <property type="project" value="UniProtKB-SubCell"/>
</dbReference>
<feature type="transmembrane region" description="Helical" evidence="6">
    <location>
        <begin position="268"/>
        <end position="287"/>
    </location>
</feature>
<dbReference type="GO" id="GO:0005765">
    <property type="term" value="C:lysosomal membrane"/>
    <property type="evidence" value="ECO:0007669"/>
    <property type="project" value="TreeGrafter"/>
</dbReference>
<dbReference type="PANTHER" id="PTHR23510">
    <property type="entry name" value="INNER MEMBRANE TRANSPORT PROTEIN YAJR"/>
    <property type="match status" value="1"/>
</dbReference>
<dbReference type="GO" id="GO:0022857">
    <property type="term" value="F:transmembrane transporter activity"/>
    <property type="evidence" value="ECO:0007669"/>
    <property type="project" value="InterPro"/>
</dbReference>
<keyword evidence="2" id="KW-0813">Transport</keyword>
<feature type="transmembrane region" description="Helical" evidence="6">
    <location>
        <begin position="137"/>
        <end position="157"/>
    </location>
</feature>
<evidence type="ECO:0000256" key="3">
    <source>
        <dbReference type="ARBA" id="ARBA00022692"/>
    </source>
</evidence>
<evidence type="ECO:0000256" key="5">
    <source>
        <dbReference type="ARBA" id="ARBA00023136"/>
    </source>
</evidence>
<feature type="domain" description="Major facilitator superfamily (MFS) profile" evidence="7">
    <location>
        <begin position="39"/>
        <end position="513"/>
    </location>
</feature>
<dbReference type="Gene3D" id="1.20.1250.20">
    <property type="entry name" value="MFS general substrate transporter like domains"/>
    <property type="match status" value="1"/>
</dbReference>
<gene>
    <name evidence="8" type="ORF">H920_03047</name>
</gene>
<feature type="transmembrane region" description="Helical" evidence="6">
    <location>
        <begin position="178"/>
        <end position="195"/>
    </location>
</feature>
<dbReference type="EMBL" id="KN121761">
    <property type="protein sequence ID" value="KFO35546.1"/>
    <property type="molecule type" value="Genomic_DNA"/>
</dbReference>
<dbReference type="STRING" id="885580.ENSFDAP00000005198"/>
<dbReference type="InterPro" id="IPR036259">
    <property type="entry name" value="MFS_trans_sf"/>
</dbReference>
<comment type="subcellular location">
    <subcellularLocation>
        <location evidence="1">Endomembrane system</location>
        <topology evidence="1">Multi-pass membrane protein</topology>
    </subcellularLocation>
</comment>
<dbReference type="Proteomes" id="UP000028990">
    <property type="component" value="Unassembled WGS sequence"/>
</dbReference>
<dbReference type="Pfam" id="PF07690">
    <property type="entry name" value="MFS_1"/>
    <property type="match status" value="2"/>
</dbReference>
<feature type="transmembrane region" description="Helical" evidence="6">
    <location>
        <begin position="42"/>
        <end position="64"/>
    </location>
</feature>
<feature type="transmembrane region" description="Helical" evidence="6">
    <location>
        <begin position="340"/>
        <end position="359"/>
    </location>
</feature>
<reference evidence="8 9" key="1">
    <citation type="submission" date="2013-11" db="EMBL/GenBank/DDBJ databases">
        <title>The Damaraland mole rat (Fukomys damarensis) genome and evolution of African mole rats.</title>
        <authorList>
            <person name="Gladyshev V.N."/>
            <person name="Fang X."/>
        </authorList>
    </citation>
    <scope>NUCLEOTIDE SEQUENCE [LARGE SCALE GENOMIC DNA]</scope>
    <source>
        <tissue evidence="8">Liver</tissue>
    </source>
</reference>
<keyword evidence="3 6" id="KW-0812">Transmembrane</keyword>
<evidence type="ECO:0000256" key="2">
    <source>
        <dbReference type="ARBA" id="ARBA00022448"/>
    </source>
</evidence>
<feature type="transmembrane region" description="Helical" evidence="6">
    <location>
        <begin position="454"/>
        <end position="478"/>
    </location>
</feature>
<evidence type="ECO:0000313" key="8">
    <source>
        <dbReference type="EMBL" id="KFO35546.1"/>
    </source>
</evidence>
<dbReference type="SUPFAM" id="SSF103473">
    <property type="entry name" value="MFS general substrate transporter"/>
    <property type="match status" value="1"/>
</dbReference>
<evidence type="ECO:0000256" key="1">
    <source>
        <dbReference type="ARBA" id="ARBA00004127"/>
    </source>
</evidence>
<keyword evidence="4 6" id="KW-1133">Transmembrane helix</keyword>
<feature type="transmembrane region" description="Helical" evidence="6">
    <location>
        <begin position="420"/>
        <end position="442"/>
    </location>
</feature>
<dbReference type="OrthoDB" id="370281at2759"/>
<feature type="transmembrane region" description="Helical" evidence="6">
    <location>
        <begin position="307"/>
        <end position="328"/>
    </location>
</feature>
<dbReference type="InterPro" id="IPR020846">
    <property type="entry name" value="MFS_dom"/>
</dbReference>
<dbReference type="OMA" id="WINVIMG"/>
<dbReference type="PROSITE" id="PS50850">
    <property type="entry name" value="MFS"/>
    <property type="match status" value="1"/>
</dbReference>
<feature type="transmembrane region" description="Helical" evidence="6">
    <location>
        <begin position="215"/>
        <end position="233"/>
    </location>
</feature>
<feature type="transmembrane region" description="Helical" evidence="6">
    <location>
        <begin position="484"/>
        <end position="504"/>
    </location>
</feature>
<feature type="transmembrane region" description="Helical" evidence="6">
    <location>
        <begin position="76"/>
        <end position="96"/>
    </location>
</feature>
<organism evidence="8 9">
    <name type="scientific">Fukomys damarensis</name>
    <name type="common">Damaraland mole rat</name>
    <name type="synonym">Cryptomys damarensis</name>
    <dbReference type="NCBI Taxonomy" id="885580"/>
    <lineage>
        <taxon>Eukaryota</taxon>
        <taxon>Metazoa</taxon>
        <taxon>Chordata</taxon>
        <taxon>Craniata</taxon>
        <taxon>Vertebrata</taxon>
        <taxon>Euteleostomi</taxon>
        <taxon>Mammalia</taxon>
        <taxon>Eutheria</taxon>
        <taxon>Euarchontoglires</taxon>
        <taxon>Glires</taxon>
        <taxon>Rodentia</taxon>
        <taxon>Hystricomorpha</taxon>
        <taxon>Bathyergidae</taxon>
        <taxon>Fukomys</taxon>
    </lineage>
</organism>
<proteinExistence type="predicted"/>
<dbReference type="AlphaFoldDB" id="A0A091EJ51"/>
<evidence type="ECO:0000259" key="7">
    <source>
        <dbReference type="PROSITE" id="PS50850"/>
    </source>
</evidence>
<dbReference type="InterPro" id="IPR011701">
    <property type="entry name" value="MFS"/>
</dbReference>
<sequence>MANLGVEAECEPLIGDHTSGSREWDIIETQENYKSRWRSIRILYLTMFLSSVGFSIVIMSIWPYLQKIDQSADASFLGWVIASFSLGQMVASPIFGLWSNYRPRKEPLIISIFISVAANCLYAYVHVPASHNKYYMLIARGLVGFGAGNVAVVRSYIAGATSLQERTSSMANTSTCQALGFILGPVFQTCFALIGEKGVTWDVIKLQINMYTAPVLLGAILGVLNIILILAVLREHRVDDSGQPYKSLNFGAANTEEVQISQGNIDQFAVVATNVLFFVVLFIFALFETILTPLTMDMFAWTQEQAVLYNGIILAALGVEAVVVFLGVKLLSKMVGERALLLGGLLVVWAGFFILLPWGNQFPKIQWKDLHNNSIPNTTFGEIMIGLWKSSREDHNKLPTGCPIEQAWCLYTPVIHMAQFFTSAVLIGMGYSACNVMSYTLYSKILGPEPQGIYMGWLTASGSGARILGPVFISHVYTYLGPRWAFGLVCGIVLLTVTLLGVVYRRLIAFSVRYGRVQESPS</sequence>
<evidence type="ECO:0000313" key="9">
    <source>
        <dbReference type="Proteomes" id="UP000028990"/>
    </source>
</evidence>
<protein>
    <submittedName>
        <fullName evidence="8">Major facilitator superfamily domain-containing protein 8</fullName>
    </submittedName>
</protein>
<accession>A0A091EJ51</accession>
<dbReference type="eggNOG" id="KOG2325">
    <property type="taxonomic scope" value="Eukaryota"/>
</dbReference>
<dbReference type="CDD" id="cd17326">
    <property type="entry name" value="MFS_MFSD8"/>
    <property type="match status" value="1"/>
</dbReference>
<dbReference type="InterPro" id="IPR051068">
    <property type="entry name" value="MFS_Domain-Containing_Protein"/>
</dbReference>
<evidence type="ECO:0000256" key="4">
    <source>
        <dbReference type="ARBA" id="ARBA00022989"/>
    </source>
</evidence>
<dbReference type="PANTHER" id="PTHR23510:SF3">
    <property type="entry name" value="MAJOR FACILITATOR SUPERFAMILY DOMAIN-CONTAINING PROTEIN 8"/>
    <property type="match status" value="1"/>
</dbReference>